<dbReference type="Gene3D" id="1.20.120.520">
    <property type="entry name" value="nmb1532 protein domain like"/>
    <property type="match status" value="1"/>
</dbReference>
<sequence>MPTVIERLQAEHGRLGRLVQLLNDERSLRTDPGSPNIALLVDALYYLTRFPDVAHHAIEDRIAEKLRGKNALSGEIAREIEAQHVTLISQGHELLQDLEAAAREENMSQELVEIHVRLYAERLRHNMTVEELTLFPAALRYLDDDDWHAIELVNAGGQPDPLFEGPVDERFAQLHRVITAERAAPAGIDDGSEKQPARRLPY</sequence>
<name>A0A158KBC2_9BURK</name>
<feature type="region of interest" description="Disordered" evidence="1">
    <location>
        <begin position="183"/>
        <end position="202"/>
    </location>
</feature>
<dbReference type="RefSeq" id="WP_087633539.1">
    <property type="nucleotide sequence ID" value="NZ_FCNZ02000041.1"/>
</dbReference>
<organism evidence="3 4">
    <name type="scientific">Caballeronia telluris</name>
    <dbReference type="NCBI Taxonomy" id="326475"/>
    <lineage>
        <taxon>Bacteria</taxon>
        <taxon>Pseudomonadati</taxon>
        <taxon>Pseudomonadota</taxon>
        <taxon>Betaproteobacteria</taxon>
        <taxon>Burkholderiales</taxon>
        <taxon>Burkholderiaceae</taxon>
        <taxon>Caballeronia</taxon>
    </lineage>
</organism>
<dbReference type="EMBL" id="FCNZ02000041">
    <property type="protein sequence ID" value="SAL78384.1"/>
    <property type="molecule type" value="Genomic_DNA"/>
</dbReference>
<dbReference type="STRING" id="326475.AWB66_05830"/>
<accession>A0A158KBC2</accession>
<dbReference type="Proteomes" id="UP000054717">
    <property type="component" value="Unassembled WGS sequence"/>
</dbReference>
<protein>
    <submittedName>
        <fullName evidence="3">Hemerythrin HHE cation binding domain-containing protein</fullName>
    </submittedName>
</protein>
<dbReference type="InterPro" id="IPR012312">
    <property type="entry name" value="Hemerythrin-like"/>
</dbReference>
<comment type="caution">
    <text evidence="3">The sequence shown here is derived from an EMBL/GenBank/DDBJ whole genome shotgun (WGS) entry which is preliminary data.</text>
</comment>
<keyword evidence="4" id="KW-1185">Reference proteome</keyword>
<evidence type="ECO:0000256" key="1">
    <source>
        <dbReference type="SAM" id="MobiDB-lite"/>
    </source>
</evidence>
<feature type="domain" description="Hemerythrin-like" evidence="2">
    <location>
        <begin position="4"/>
        <end position="138"/>
    </location>
</feature>
<reference evidence="3" key="1">
    <citation type="submission" date="2016-01" db="EMBL/GenBank/DDBJ databases">
        <authorList>
            <person name="Peeters Charlotte."/>
        </authorList>
    </citation>
    <scope>NUCLEOTIDE SEQUENCE</scope>
    <source>
        <strain evidence="3">LMG 22936</strain>
    </source>
</reference>
<proteinExistence type="predicted"/>
<dbReference type="AlphaFoldDB" id="A0A158KBC2"/>
<gene>
    <name evidence="3" type="ORF">AWB66_05830</name>
</gene>
<evidence type="ECO:0000259" key="2">
    <source>
        <dbReference type="Pfam" id="PF01814"/>
    </source>
</evidence>
<evidence type="ECO:0000313" key="3">
    <source>
        <dbReference type="EMBL" id="SAL78384.1"/>
    </source>
</evidence>
<dbReference type="Pfam" id="PF01814">
    <property type="entry name" value="Hemerythrin"/>
    <property type="match status" value="1"/>
</dbReference>
<evidence type="ECO:0000313" key="4">
    <source>
        <dbReference type="Proteomes" id="UP000054717"/>
    </source>
</evidence>